<evidence type="ECO:0000313" key="2">
    <source>
        <dbReference type="Proteomes" id="UP000297918"/>
    </source>
</evidence>
<accession>A0ABY2LKK3</accession>
<protein>
    <submittedName>
        <fullName evidence="1">Uncharacterized protein</fullName>
    </submittedName>
</protein>
<comment type="caution">
    <text evidence="1">The sequence shown here is derived from an EMBL/GenBank/DDBJ whole genome shotgun (WGS) entry which is preliminary data.</text>
</comment>
<evidence type="ECO:0000313" key="1">
    <source>
        <dbReference type="EMBL" id="TGK94371.1"/>
    </source>
</evidence>
<sequence length="87" mass="9864">MVAFSHKEFEEHPEEKTEHCFFCHELLKGSELDTGGVVFWHGSNASIALHQPCAESFAIHLIQDSAKLQIITKKFSKLIPSEVRTKI</sequence>
<name>A0ABY2LKK3_9LEPT</name>
<dbReference type="Proteomes" id="UP000297918">
    <property type="component" value="Unassembled WGS sequence"/>
</dbReference>
<organism evidence="1 2">
    <name type="scientific">Leptospira bourretii</name>
    <dbReference type="NCBI Taxonomy" id="2484962"/>
    <lineage>
        <taxon>Bacteria</taxon>
        <taxon>Pseudomonadati</taxon>
        <taxon>Spirochaetota</taxon>
        <taxon>Spirochaetia</taxon>
        <taxon>Leptospirales</taxon>
        <taxon>Leptospiraceae</taxon>
        <taxon>Leptospira</taxon>
    </lineage>
</organism>
<dbReference type="EMBL" id="RQFL01000008">
    <property type="protein sequence ID" value="TGK94371.1"/>
    <property type="molecule type" value="Genomic_DNA"/>
</dbReference>
<reference evidence="2" key="1">
    <citation type="journal article" date="2019" name="PLoS Negl. Trop. Dis.">
        <title>Revisiting the worldwide diversity of Leptospira species in the environment.</title>
        <authorList>
            <person name="Vincent A.T."/>
            <person name="Schiettekatte O."/>
            <person name="Bourhy P."/>
            <person name="Veyrier F.J."/>
            <person name="Picardeau M."/>
        </authorList>
    </citation>
    <scope>NUCLEOTIDE SEQUENCE [LARGE SCALE GENOMIC DNA]</scope>
    <source>
        <strain evidence="2">201800281</strain>
    </source>
</reference>
<keyword evidence="2" id="KW-1185">Reference proteome</keyword>
<proteinExistence type="predicted"/>
<gene>
    <name evidence="1" type="ORF">EHQ26_03285</name>
</gene>